<evidence type="ECO:0000313" key="3">
    <source>
        <dbReference type="Proteomes" id="UP001189429"/>
    </source>
</evidence>
<proteinExistence type="predicted"/>
<sequence length="206" mass="20984">MLAQAQAWLIWPANCGSGRDDKGQATQPARGMAPACQTAQPAAEPRPGSGGKRTSAEGLLASGCGPQGLPALGAGHAGAAGRPRHHGPCWRGPAARSRLLCALDPAEPKGLAKRGGGPALPEGPPPLPRSPAIVGDSEWGALILETFFVPRSARAQLRPEGAAGDGPGASDKAAQAILRSVLPVPPQGAPARRMPLRRRLRRSSSA</sequence>
<feature type="compositionally biased region" description="Basic residues" evidence="1">
    <location>
        <begin position="194"/>
        <end position="206"/>
    </location>
</feature>
<comment type="caution">
    <text evidence="2">The sequence shown here is derived from an EMBL/GenBank/DDBJ whole genome shotgun (WGS) entry which is preliminary data.</text>
</comment>
<dbReference type="EMBL" id="CAUYUJ010000993">
    <property type="protein sequence ID" value="CAK0793562.1"/>
    <property type="molecule type" value="Genomic_DNA"/>
</dbReference>
<protein>
    <submittedName>
        <fullName evidence="2">Uncharacterized protein</fullName>
    </submittedName>
</protein>
<name>A0ABN9PKK9_9DINO</name>
<evidence type="ECO:0000313" key="2">
    <source>
        <dbReference type="EMBL" id="CAK0793562.1"/>
    </source>
</evidence>
<dbReference type="Proteomes" id="UP001189429">
    <property type="component" value="Unassembled WGS sequence"/>
</dbReference>
<accession>A0ABN9PKK9</accession>
<keyword evidence="3" id="KW-1185">Reference proteome</keyword>
<feature type="region of interest" description="Disordered" evidence="1">
    <location>
        <begin position="14"/>
        <end position="58"/>
    </location>
</feature>
<evidence type="ECO:0000256" key="1">
    <source>
        <dbReference type="SAM" id="MobiDB-lite"/>
    </source>
</evidence>
<feature type="region of interest" description="Disordered" evidence="1">
    <location>
        <begin position="180"/>
        <end position="206"/>
    </location>
</feature>
<organism evidence="2 3">
    <name type="scientific">Prorocentrum cordatum</name>
    <dbReference type="NCBI Taxonomy" id="2364126"/>
    <lineage>
        <taxon>Eukaryota</taxon>
        <taxon>Sar</taxon>
        <taxon>Alveolata</taxon>
        <taxon>Dinophyceae</taxon>
        <taxon>Prorocentrales</taxon>
        <taxon>Prorocentraceae</taxon>
        <taxon>Prorocentrum</taxon>
    </lineage>
</organism>
<reference evidence="2" key="1">
    <citation type="submission" date="2023-10" db="EMBL/GenBank/DDBJ databases">
        <authorList>
            <person name="Chen Y."/>
            <person name="Shah S."/>
            <person name="Dougan E. K."/>
            <person name="Thang M."/>
            <person name="Chan C."/>
        </authorList>
    </citation>
    <scope>NUCLEOTIDE SEQUENCE [LARGE SCALE GENOMIC DNA]</scope>
</reference>
<gene>
    <name evidence="2" type="ORF">PCOR1329_LOCUS3823</name>
</gene>
<feature type="region of interest" description="Disordered" evidence="1">
    <location>
        <begin position="109"/>
        <end position="131"/>
    </location>
</feature>